<feature type="region of interest" description="Disordered" evidence="1">
    <location>
        <begin position="366"/>
        <end position="413"/>
    </location>
</feature>
<evidence type="ECO:0000313" key="3">
    <source>
        <dbReference type="Proteomes" id="UP000198287"/>
    </source>
</evidence>
<organism evidence="2 3">
    <name type="scientific">Folsomia candida</name>
    <name type="common">Springtail</name>
    <dbReference type="NCBI Taxonomy" id="158441"/>
    <lineage>
        <taxon>Eukaryota</taxon>
        <taxon>Metazoa</taxon>
        <taxon>Ecdysozoa</taxon>
        <taxon>Arthropoda</taxon>
        <taxon>Hexapoda</taxon>
        <taxon>Collembola</taxon>
        <taxon>Entomobryomorpha</taxon>
        <taxon>Isotomoidea</taxon>
        <taxon>Isotomidae</taxon>
        <taxon>Proisotominae</taxon>
        <taxon>Folsomia</taxon>
    </lineage>
</organism>
<dbReference type="Proteomes" id="UP000198287">
    <property type="component" value="Unassembled WGS sequence"/>
</dbReference>
<feature type="region of interest" description="Disordered" evidence="1">
    <location>
        <begin position="192"/>
        <end position="224"/>
    </location>
</feature>
<feature type="region of interest" description="Disordered" evidence="1">
    <location>
        <begin position="65"/>
        <end position="88"/>
    </location>
</feature>
<evidence type="ECO:0000256" key="1">
    <source>
        <dbReference type="SAM" id="MobiDB-lite"/>
    </source>
</evidence>
<comment type="caution">
    <text evidence="2">The sequence shown here is derived from an EMBL/GenBank/DDBJ whole genome shotgun (WGS) entry which is preliminary data.</text>
</comment>
<feature type="region of interest" description="Disordered" evidence="1">
    <location>
        <begin position="452"/>
        <end position="494"/>
    </location>
</feature>
<feature type="compositionally biased region" description="Polar residues" evidence="1">
    <location>
        <begin position="370"/>
        <end position="394"/>
    </location>
</feature>
<feature type="compositionally biased region" description="Basic and acidic residues" evidence="1">
    <location>
        <begin position="395"/>
        <end position="411"/>
    </location>
</feature>
<reference evidence="2 3" key="1">
    <citation type="submission" date="2015-12" db="EMBL/GenBank/DDBJ databases">
        <title>The genome of Folsomia candida.</title>
        <authorList>
            <person name="Faddeeva A."/>
            <person name="Derks M.F."/>
            <person name="Anvar Y."/>
            <person name="Smit S."/>
            <person name="Van Straalen N."/>
            <person name="Roelofs D."/>
        </authorList>
    </citation>
    <scope>NUCLEOTIDE SEQUENCE [LARGE SCALE GENOMIC DNA]</scope>
    <source>
        <strain evidence="2 3">VU population</strain>
        <tissue evidence="2">Whole body</tissue>
    </source>
</reference>
<feature type="compositionally biased region" description="Polar residues" evidence="1">
    <location>
        <begin position="65"/>
        <end position="75"/>
    </location>
</feature>
<gene>
    <name evidence="2" type="ORF">Fcan01_19354</name>
</gene>
<feature type="compositionally biased region" description="Basic residues" evidence="1">
    <location>
        <begin position="452"/>
        <end position="476"/>
    </location>
</feature>
<feature type="region of interest" description="Disordered" evidence="1">
    <location>
        <begin position="133"/>
        <end position="158"/>
    </location>
</feature>
<feature type="compositionally biased region" description="Polar residues" evidence="1">
    <location>
        <begin position="208"/>
        <end position="224"/>
    </location>
</feature>
<proteinExistence type="predicted"/>
<name>A0A226DMG4_FOLCA</name>
<dbReference type="AlphaFoldDB" id="A0A226DMG4"/>
<keyword evidence="3" id="KW-1185">Reference proteome</keyword>
<accession>A0A226DMG4</accession>
<dbReference type="EMBL" id="LNIX01000016">
    <property type="protein sequence ID" value="OXA46310.1"/>
    <property type="molecule type" value="Genomic_DNA"/>
</dbReference>
<feature type="compositionally biased region" description="Polar residues" evidence="1">
    <location>
        <begin position="149"/>
        <end position="158"/>
    </location>
</feature>
<protein>
    <submittedName>
        <fullName evidence="2">Uncharacterized protein</fullName>
    </submittedName>
</protein>
<sequence length="517" mass="59542">MSFHHMYTRRTSDIRYNDDDDDVVVLPPAVKQPPLVIDIDSDEEDDYRRVFKSHRQYRMKTVPTSGRITQRSTVTHRPVAHSHTKQEYLSSSTTIGPTIWTDRKVRFINTVNGGASIIKQDEFAPIRISTSIFHDDDDEPSNESVPVENPSSTFTSLPSYPFQIPMTNSYEIEAHKTQPIILIPRSISPSPYRSFTPNVPTPTPSSSQGQLQQCTQNDHNNNPADWQQQVRRVNFNTLEPVSYGLCPPTWNPTNSVSQSYNMYNTPRRDRHEMQPPSFTEDRPKQKIIHNDKCTINIHLTSPELNVLLPEMNKKGGIILELTDRFKVNIFLSLTDKLIVIERGVDTDRELVMNQILHWLPYQLSRRGSHSTRFSPPETMQQFQNWQSTSVQQSTRESETAETKPSEDDLGGRKYTGFIPTPVYSVPNNLNTKQSWLSKRKVDSKLLLPSHTNKMHRQHKRHFKHKHNHGKKKKQQPRHGMGFHPPQGARNGGGHLKFVRSTHPTDLRMGRAKIKSEK</sequence>
<evidence type="ECO:0000313" key="2">
    <source>
        <dbReference type="EMBL" id="OXA46310.1"/>
    </source>
</evidence>